<evidence type="ECO:0000256" key="2">
    <source>
        <dbReference type="ARBA" id="ARBA00022741"/>
    </source>
</evidence>
<gene>
    <name evidence="5" type="ORF">JOE66_002051</name>
</gene>
<dbReference type="InterPro" id="IPR015854">
    <property type="entry name" value="ABC_transpr_LolD-like"/>
</dbReference>
<dbReference type="EMBL" id="JAFBBU010000001">
    <property type="protein sequence ID" value="MBM7472417.1"/>
    <property type="molecule type" value="Genomic_DNA"/>
</dbReference>
<keyword evidence="2" id="KW-0547">Nucleotide-binding</keyword>
<sequence length="214" mass="22714">MTGPMLETKNLTFGYDQRSTLFDGFSETFTSGEMVALTGFSGRGKSTLLYLLGLMVKPDRGDVAINGADTSLLGDAARARLRAQLIGFVFQDACLDSTRTILDNVLETCLYRSEPRSRSRSKALALLESFGVEGHVDSRPGRLSGGQAGRIALCRALLSDPAIILADEPTGNLDAASAEIVTGAFRRRAAAGAIVVVATHDSTLVAQCDRSVVL</sequence>
<dbReference type="SMART" id="SM00382">
    <property type="entry name" value="AAA"/>
    <property type="match status" value="1"/>
</dbReference>
<keyword evidence="6" id="KW-1185">Reference proteome</keyword>
<comment type="similarity">
    <text evidence="1">Belongs to the ABC transporter superfamily.</text>
</comment>
<accession>A0ABS2L5T0</accession>
<dbReference type="PROSITE" id="PS50893">
    <property type="entry name" value="ABC_TRANSPORTER_2"/>
    <property type="match status" value="1"/>
</dbReference>
<evidence type="ECO:0000313" key="5">
    <source>
        <dbReference type="EMBL" id="MBM7472417.1"/>
    </source>
</evidence>
<evidence type="ECO:0000256" key="1">
    <source>
        <dbReference type="ARBA" id="ARBA00005417"/>
    </source>
</evidence>
<protein>
    <submittedName>
        <fullName evidence="5">ABC-type lipoprotein export system ATPase subunit</fullName>
    </submittedName>
</protein>
<keyword evidence="5" id="KW-0449">Lipoprotein</keyword>
<evidence type="ECO:0000256" key="3">
    <source>
        <dbReference type="ARBA" id="ARBA00022840"/>
    </source>
</evidence>
<dbReference type="SUPFAM" id="SSF52540">
    <property type="entry name" value="P-loop containing nucleoside triphosphate hydrolases"/>
    <property type="match status" value="1"/>
</dbReference>
<dbReference type="Pfam" id="PF00005">
    <property type="entry name" value="ABC_tran"/>
    <property type="match status" value="1"/>
</dbReference>
<evidence type="ECO:0000259" key="4">
    <source>
        <dbReference type="PROSITE" id="PS50893"/>
    </source>
</evidence>
<dbReference type="PANTHER" id="PTHR24220">
    <property type="entry name" value="IMPORT ATP-BINDING PROTEIN"/>
    <property type="match status" value="1"/>
</dbReference>
<comment type="caution">
    <text evidence="5">The sequence shown here is derived from an EMBL/GenBank/DDBJ whole genome shotgun (WGS) entry which is preliminary data.</text>
</comment>
<keyword evidence="3" id="KW-0067">ATP-binding</keyword>
<organism evidence="5 6">
    <name type="scientific">Subtercola frigoramans</name>
    <dbReference type="NCBI Taxonomy" id="120298"/>
    <lineage>
        <taxon>Bacteria</taxon>
        <taxon>Bacillati</taxon>
        <taxon>Actinomycetota</taxon>
        <taxon>Actinomycetes</taxon>
        <taxon>Micrococcales</taxon>
        <taxon>Microbacteriaceae</taxon>
        <taxon>Subtercola</taxon>
    </lineage>
</organism>
<dbReference type="InterPro" id="IPR027417">
    <property type="entry name" value="P-loop_NTPase"/>
</dbReference>
<reference evidence="5 6" key="1">
    <citation type="submission" date="2021-01" db="EMBL/GenBank/DDBJ databases">
        <title>Sequencing the genomes of 1000 actinobacteria strains.</title>
        <authorList>
            <person name="Klenk H.-P."/>
        </authorList>
    </citation>
    <scope>NUCLEOTIDE SEQUENCE [LARGE SCALE GENOMIC DNA]</scope>
    <source>
        <strain evidence="5 6">DSM 13057</strain>
    </source>
</reference>
<dbReference type="Proteomes" id="UP000776164">
    <property type="component" value="Unassembled WGS sequence"/>
</dbReference>
<name>A0ABS2L5T0_9MICO</name>
<feature type="domain" description="ABC transporter" evidence="4">
    <location>
        <begin position="6"/>
        <end position="214"/>
    </location>
</feature>
<evidence type="ECO:0000313" key="6">
    <source>
        <dbReference type="Proteomes" id="UP000776164"/>
    </source>
</evidence>
<dbReference type="InterPro" id="IPR003593">
    <property type="entry name" value="AAA+_ATPase"/>
</dbReference>
<dbReference type="Gene3D" id="3.40.50.300">
    <property type="entry name" value="P-loop containing nucleotide triphosphate hydrolases"/>
    <property type="match status" value="1"/>
</dbReference>
<proteinExistence type="inferred from homology"/>
<dbReference type="PANTHER" id="PTHR24220:SF689">
    <property type="entry name" value="LIPOPROTEIN-RELEASING SYSTEM ATP-BINDING PROTEIN LOLD"/>
    <property type="match status" value="1"/>
</dbReference>
<dbReference type="InterPro" id="IPR003439">
    <property type="entry name" value="ABC_transporter-like_ATP-bd"/>
</dbReference>